<organism evidence="2 3">
    <name type="scientific">Ornithinimicrobium cerasi</name>
    <dbReference type="NCBI Taxonomy" id="2248773"/>
    <lineage>
        <taxon>Bacteria</taxon>
        <taxon>Bacillati</taxon>
        <taxon>Actinomycetota</taxon>
        <taxon>Actinomycetes</taxon>
        <taxon>Micrococcales</taxon>
        <taxon>Ornithinimicrobiaceae</taxon>
        <taxon>Ornithinimicrobium</taxon>
    </lineage>
</organism>
<feature type="domain" description="VOC" evidence="1">
    <location>
        <begin position="3"/>
        <end position="128"/>
    </location>
</feature>
<dbReference type="Pfam" id="PF00903">
    <property type="entry name" value="Glyoxalase"/>
    <property type="match status" value="1"/>
</dbReference>
<evidence type="ECO:0000313" key="3">
    <source>
        <dbReference type="Proteomes" id="UP000219688"/>
    </source>
</evidence>
<proteinExistence type="predicted"/>
<dbReference type="RefSeq" id="WP_170955463.1">
    <property type="nucleotide sequence ID" value="NZ_OBQK01000007.1"/>
</dbReference>
<dbReference type="Proteomes" id="UP000219688">
    <property type="component" value="Unassembled WGS sequence"/>
</dbReference>
<protein>
    <submittedName>
        <fullName evidence="2">Uncharacterized conserved protein PhnB, glyoxalase superfamily</fullName>
    </submittedName>
</protein>
<dbReference type="AlphaFoldDB" id="A0A285VQ99"/>
<keyword evidence="3" id="KW-1185">Reference proteome</keyword>
<evidence type="ECO:0000259" key="1">
    <source>
        <dbReference type="PROSITE" id="PS51819"/>
    </source>
</evidence>
<evidence type="ECO:0000313" key="2">
    <source>
        <dbReference type="EMBL" id="SOC56239.1"/>
    </source>
</evidence>
<dbReference type="InterPro" id="IPR004360">
    <property type="entry name" value="Glyas_Fos-R_dOase_dom"/>
</dbReference>
<dbReference type="InterPro" id="IPR029068">
    <property type="entry name" value="Glyas_Bleomycin-R_OHBP_Dase"/>
</dbReference>
<dbReference type="InterPro" id="IPR037523">
    <property type="entry name" value="VOC_core"/>
</dbReference>
<dbReference type="PANTHER" id="PTHR34109:SF1">
    <property type="entry name" value="VOC DOMAIN-CONTAINING PROTEIN"/>
    <property type="match status" value="1"/>
</dbReference>
<dbReference type="PROSITE" id="PS51819">
    <property type="entry name" value="VOC"/>
    <property type="match status" value="1"/>
</dbReference>
<dbReference type="PANTHER" id="PTHR34109">
    <property type="entry name" value="BNAUNNG04460D PROTEIN-RELATED"/>
    <property type="match status" value="1"/>
</dbReference>
<dbReference type="Gene3D" id="3.30.720.110">
    <property type="match status" value="1"/>
</dbReference>
<dbReference type="EMBL" id="OBQK01000007">
    <property type="protein sequence ID" value="SOC56239.1"/>
    <property type="molecule type" value="Genomic_DNA"/>
</dbReference>
<dbReference type="SUPFAM" id="SSF54593">
    <property type="entry name" value="Glyoxalase/Bleomycin resistance protein/Dihydroxybiphenyl dioxygenase"/>
    <property type="match status" value="1"/>
</dbReference>
<dbReference type="Gene3D" id="3.30.720.120">
    <property type="match status" value="1"/>
</dbReference>
<reference evidence="3" key="1">
    <citation type="submission" date="2017-08" db="EMBL/GenBank/DDBJ databases">
        <authorList>
            <person name="Varghese N."/>
            <person name="Submissions S."/>
        </authorList>
    </citation>
    <scope>NUCLEOTIDE SEQUENCE [LARGE SCALE GENOMIC DNA]</scope>
    <source>
        <strain evidence="3">USBA17B2</strain>
    </source>
</reference>
<accession>A0A285VQ99</accession>
<gene>
    <name evidence="2" type="ORF">SAMN05421879_10734</name>
</gene>
<name>A0A285VQ99_9MICO</name>
<sequence>MSAPGPTVTPYLCVQDGRAALAWYAEALGAQVGEPWVDEDGRIGHAELSVGDHQIFLSESYPEHGVEPPLEGRGAPMSLVLEVADCAAALERARAAGAQVTREPDEQVERIVATFLDPGGHRWMVVQER</sequence>